<dbReference type="InterPro" id="IPR036388">
    <property type="entry name" value="WH-like_DNA-bd_sf"/>
</dbReference>
<dbReference type="InterPro" id="IPR052067">
    <property type="entry name" value="Metal_resp_HTH_trans_reg"/>
</dbReference>
<gene>
    <name evidence="4" type="ORF">A3844_22005</name>
</gene>
<dbReference type="PANTHER" id="PTHR35790">
    <property type="entry name" value="HTH-TYPE TRANSCRIPTIONAL REGULATOR PCHR"/>
    <property type="match status" value="1"/>
</dbReference>
<dbReference type="EMBL" id="LVWI01000059">
    <property type="protein sequence ID" value="OKP83513.1"/>
    <property type="molecule type" value="Genomic_DNA"/>
</dbReference>
<evidence type="ECO:0000256" key="1">
    <source>
        <dbReference type="ARBA" id="ARBA00023015"/>
    </source>
</evidence>
<keyword evidence="2" id="KW-0238">DNA-binding</keyword>
<keyword evidence="5" id="KW-1185">Reference proteome</keyword>
<dbReference type="InterPro" id="IPR036390">
    <property type="entry name" value="WH_DNA-bd_sf"/>
</dbReference>
<comment type="caution">
    <text evidence="4">The sequence shown here is derived from an EMBL/GenBank/DDBJ whole genome shotgun (WGS) entry which is preliminary data.</text>
</comment>
<dbReference type="PANTHER" id="PTHR35790:SF4">
    <property type="entry name" value="HTH-TYPE TRANSCRIPTIONAL REGULATOR PCHR"/>
    <property type="match status" value="1"/>
</dbReference>
<protein>
    <recommendedName>
        <fullName evidence="6">HTH marR-type domain-containing protein</fullName>
    </recommendedName>
</protein>
<reference evidence="4 5" key="1">
    <citation type="submission" date="2016-03" db="EMBL/GenBank/DDBJ databases">
        <authorList>
            <person name="Sant'Anna F.H."/>
            <person name="Ambrosini A."/>
            <person name="Souza R."/>
            <person name="Bach E."/>
            <person name="Fernandes G."/>
            <person name="Balsanelli E."/>
            <person name="Baura V.A."/>
            <person name="Souza E.M."/>
            <person name="Passaglia L."/>
        </authorList>
    </citation>
    <scope>NUCLEOTIDE SEQUENCE [LARGE SCALE GENOMIC DNA]</scope>
    <source>
        <strain evidence="4 5">P26E</strain>
    </source>
</reference>
<organism evidence="4 5">
    <name type="scientific">Paenibacillus helianthi</name>
    <dbReference type="NCBI Taxonomy" id="1349432"/>
    <lineage>
        <taxon>Bacteria</taxon>
        <taxon>Bacillati</taxon>
        <taxon>Bacillota</taxon>
        <taxon>Bacilli</taxon>
        <taxon>Bacillales</taxon>
        <taxon>Paenibacillaceae</taxon>
        <taxon>Paenibacillus</taxon>
    </lineage>
</organism>
<keyword evidence="3" id="KW-0804">Transcription</keyword>
<name>A0ABX3ELV7_9BACL</name>
<evidence type="ECO:0000256" key="2">
    <source>
        <dbReference type="ARBA" id="ARBA00023125"/>
    </source>
</evidence>
<dbReference type="SUPFAM" id="SSF46785">
    <property type="entry name" value="Winged helix' DNA-binding domain"/>
    <property type="match status" value="1"/>
</dbReference>
<evidence type="ECO:0000313" key="5">
    <source>
        <dbReference type="Proteomes" id="UP000186058"/>
    </source>
</evidence>
<proteinExistence type="predicted"/>
<dbReference type="Gene3D" id="1.10.10.10">
    <property type="entry name" value="Winged helix-like DNA-binding domain superfamily/Winged helix DNA-binding domain"/>
    <property type="match status" value="1"/>
</dbReference>
<evidence type="ECO:0000313" key="4">
    <source>
        <dbReference type="EMBL" id="OKP83513.1"/>
    </source>
</evidence>
<keyword evidence="1" id="KW-0805">Transcription regulation</keyword>
<sequence>MSKPAVTKAVNALIENDLLLSTKKAENNKEVYYDITHPGRELAVEHDKLHKIIEGKYYDLFRTFSEEELDVVIRFLDGWSKLI</sequence>
<evidence type="ECO:0008006" key="6">
    <source>
        <dbReference type="Google" id="ProtNLM"/>
    </source>
</evidence>
<dbReference type="Proteomes" id="UP000186058">
    <property type="component" value="Unassembled WGS sequence"/>
</dbReference>
<accession>A0ABX3ELV7</accession>
<evidence type="ECO:0000256" key="3">
    <source>
        <dbReference type="ARBA" id="ARBA00023163"/>
    </source>
</evidence>